<dbReference type="GO" id="GO:0005198">
    <property type="term" value="F:structural molecule activity"/>
    <property type="evidence" value="ECO:0007669"/>
    <property type="project" value="UniProtKB-UniRule"/>
</dbReference>
<dbReference type="InterPro" id="IPR042187">
    <property type="entry name" value="Flagellin_C_sub2"/>
</dbReference>
<proteinExistence type="inferred from homology"/>
<evidence type="ECO:0000256" key="3">
    <source>
        <dbReference type="RuleBase" id="RU362073"/>
    </source>
</evidence>
<keyword evidence="7" id="KW-1185">Reference proteome</keyword>
<keyword evidence="6" id="KW-0282">Flagellum</keyword>
<dbReference type="SUPFAM" id="SSF64518">
    <property type="entry name" value="Phase 1 flagellin"/>
    <property type="match status" value="1"/>
</dbReference>
<dbReference type="PANTHER" id="PTHR42792:SF2">
    <property type="entry name" value="FLAGELLIN"/>
    <property type="match status" value="1"/>
</dbReference>
<reference evidence="6 7" key="1">
    <citation type="submission" date="2017-09" db="EMBL/GenBank/DDBJ databases">
        <title>Complete genome sequence of Verrucomicrobial strain HZ-65, isolated from freshwater.</title>
        <authorList>
            <person name="Choi A."/>
        </authorList>
    </citation>
    <scope>NUCLEOTIDE SEQUENCE [LARGE SCALE GENOMIC DNA]</scope>
    <source>
        <strain evidence="6 7">HZ-65</strain>
    </source>
</reference>
<dbReference type="PRINTS" id="PR00207">
    <property type="entry name" value="FLAGELLIN"/>
</dbReference>
<dbReference type="EMBL" id="CP023344">
    <property type="protein sequence ID" value="ATC64094.1"/>
    <property type="molecule type" value="Genomic_DNA"/>
</dbReference>
<dbReference type="Gene3D" id="1.20.1330.10">
    <property type="entry name" value="f41 fragment of flagellin, N-terminal domain"/>
    <property type="match status" value="1"/>
</dbReference>
<evidence type="ECO:0000259" key="4">
    <source>
        <dbReference type="Pfam" id="PF00669"/>
    </source>
</evidence>
<dbReference type="Proteomes" id="UP000217265">
    <property type="component" value="Chromosome"/>
</dbReference>
<dbReference type="KEGG" id="vbh:CMV30_09080"/>
<evidence type="ECO:0000313" key="6">
    <source>
        <dbReference type="EMBL" id="ATC64094.1"/>
    </source>
</evidence>
<keyword evidence="3" id="KW-0964">Secreted</keyword>
<evidence type="ECO:0000313" key="7">
    <source>
        <dbReference type="Proteomes" id="UP000217265"/>
    </source>
</evidence>
<gene>
    <name evidence="6" type="ORF">CMV30_09080</name>
</gene>
<protein>
    <recommendedName>
        <fullName evidence="3">Flagellin</fullName>
    </recommendedName>
</protein>
<evidence type="ECO:0000256" key="2">
    <source>
        <dbReference type="ARBA" id="ARBA00023143"/>
    </source>
</evidence>
<comment type="function">
    <text evidence="3">Flagellin is the subunit protein which polymerizes to form the filaments of bacterial flagella.</text>
</comment>
<dbReference type="InterPro" id="IPR001492">
    <property type="entry name" value="Flagellin"/>
</dbReference>
<dbReference type="InterPro" id="IPR001029">
    <property type="entry name" value="Flagellin_N"/>
</dbReference>
<comment type="similarity">
    <text evidence="1 3">Belongs to the bacterial flagellin family.</text>
</comment>
<evidence type="ECO:0000259" key="5">
    <source>
        <dbReference type="Pfam" id="PF00700"/>
    </source>
</evidence>
<accession>A0A290Q6G7</accession>
<dbReference type="Pfam" id="PF00669">
    <property type="entry name" value="Flagellin_N"/>
    <property type="match status" value="1"/>
</dbReference>
<feature type="domain" description="Flagellin C-terminal" evidence="5">
    <location>
        <begin position="191"/>
        <end position="276"/>
    </location>
</feature>
<dbReference type="PANTHER" id="PTHR42792">
    <property type="entry name" value="FLAGELLIN"/>
    <property type="match status" value="1"/>
</dbReference>
<keyword evidence="2 3" id="KW-0975">Bacterial flagellum</keyword>
<dbReference type="Pfam" id="PF00700">
    <property type="entry name" value="Flagellin_C"/>
    <property type="match status" value="1"/>
</dbReference>
<dbReference type="InterPro" id="IPR046358">
    <property type="entry name" value="Flagellin_C"/>
</dbReference>
<comment type="subcellular location">
    <subcellularLocation>
        <location evidence="3">Secreted</location>
    </subcellularLocation>
    <subcellularLocation>
        <location evidence="3">Bacterial flagellum</location>
    </subcellularLocation>
</comment>
<dbReference type="GO" id="GO:0009288">
    <property type="term" value="C:bacterial-type flagellum"/>
    <property type="evidence" value="ECO:0007669"/>
    <property type="project" value="UniProtKB-SubCell"/>
</dbReference>
<dbReference type="OrthoDB" id="188378at2"/>
<organism evidence="6 7">
    <name type="scientific">Nibricoccus aquaticus</name>
    <dbReference type="NCBI Taxonomy" id="2576891"/>
    <lineage>
        <taxon>Bacteria</taxon>
        <taxon>Pseudomonadati</taxon>
        <taxon>Verrucomicrobiota</taxon>
        <taxon>Opitutia</taxon>
        <taxon>Opitutales</taxon>
        <taxon>Opitutaceae</taxon>
        <taxon>Nibricoccus</taxon>
    </lineage>
</organism>
<dbReference type="RefSeq" id="WP_096055726.1">
    <property type="nucleotide sequence ID" value="NZ_CP023344.1"/>
</dbReference>
<sequence length="277" mass="28397">MSVVINTNYSATVASNNLASSNAMLQRSLNRLSSGSKIVTPSDDAGGLAVSMKLSAAAKRQGAVASNIGNSVSYLQTQDGALKVTAKVLDRMSELKTLYADPTKNSSDLANYDSEFTALQSQLTSLVAEKFNGVTLFGSSGAAGLTVAVTEDGSTTSAVTLANRELSSTSSGIGALTATTVTSLGSSGLTLSAITSAIQNVATMRAQNGAEQSRLGFAGELLTTNKANLEAANSRIVDVDVAQESTQLARWNTLVQAGTAMLSQANQSAQTALRLIS</sequence>
<feature type="domain" description="Flagellin N-terminal" evidence="4">
    <location>
        <begin position="5"/>
        <end position="138"/>
    </location>
</feature>
<keyword evidence="6" id="KW-0969">Cilium</keyword>
<dbReference type="AlphaFoldDB" id="A0A290Q6G7"/>
<dbReference type="Gene3D" id="6.10.10.10">
    <property type="entry name" value="Flagellar export chaperone, C-terminal domain"/>
    <property type="match status" value="1"/>
</dbReference>
<dbReference type="GO" id="GO:0005576">
    <property type="term" value="C:extracellular region"/>
    <property type="evidence" value="ECO:0007669"/>
    <property type="project" value="UniProtKB-SubCell"/>
</dbReference>
<evidence type="ECO:0000256" key="1">
    <source>
        <dbReference type="ARBA" id="ARBA00005709"/>
    </source>
</evidence>
<name>A0A290Q6G7_9BACT</name>
<keyword evidence="6" id="KW-0966">Cell projection</keyword>